<comment type="caution">
    <text evidence="3">The sequence shown here is derived from an EMBL/GenBank/DDBJ whole genome shotgun (WGS) entry which is preliminary data.</text>
</comment>
<dbReference type="PANTHER" id="PTHR13847:SF289">
    <property type="entry name" value="GLYCINE OXIDASE"/>
    <property type="match status" value="1"/>
</dbReference>
<dbReference type="InterPro" id="IPR036188">
    <property type="entry name" value="FAD/NAD-bd_sf"/>
</dbReference>
<dbReference type="RefSeq" id="WP_167684213.1">
    <property type="nucleotide sequence ID" value="NZ_QHLQ01000010.1"/>
</dbReference>
<dbReference type="Gene3D" id="3.30.9.10">
    <property type="entry name" value="D-Amino Acid Oxidase, subunit A, domain 2"/>
    <property type="match status" value="1"/>
</dbReference>
<keyword evidence="1" id="KW-0560">Oxidoreductase</keyword>
<dbReference type="Proteomes" id="UP001429564">
    <property type="component" value="Unassembled WGS sequence"/>
</dbReference>
<proteinExistence type="predicted"/>
<evidence type="ECO:0000313" key="4">
    <source>
        <dbReference type="Proteomes" id="UP001429564"/>
    </source>
</evidence>
<keyword evidence="4" id="KW-1185">Reference proteome</keyword>
<organism evidence="3 4">
    <name type="scientific">Parasedimentitalea denitrificans</name>
    <dbReference type="NCBI Taxonomy" id="2211118"/>
    <lineage>
        <taxon>Bacteria</taxon>
        <taxon>Pseudomonadati</taxon>
        <taxon>Pseudomonadota</taxon>
        <taxon>Alphaproteobacteria</taxon>
        <taxon>Rhodobacterales</taxon>
        <taxon>Paracoccaceae</taxon>
        <taxon>Parasedimentitalea</taxon>
    </lineage>
</organism>
<evidence type="ECO:0000259" key="2">
    <source>
        <dbReference type="Pfam" id="PF01266"/>
    </source>
</evidence>
<dbReference type="Pfam" id="PF01266">
    <property type="entry name" value="DAO"/>
    <property type="match status" value="1"/>
</dbReference>
<feature type="domain" description="FAD dependent oxidoreductase" evidence="2">
    <location>
        <begin position="9"/>
        <end position="348"/>
    </location>
</feature>
<dbReference type="PANTHER" id="PTHR13847">
    <property type="entry name" value="SARCOSINE DEHYDROGENASE-RELATED"/>
    <property type="match status" value="1"/>
</dbReference>
<evidence type="ECO:0000256" key="1">
    <source>
        <dbReference type="ARBA" id="ARBA00023002"/>
    </source>
</evidence>
<dbReference type="EMBL" id="QHLQ01000010">
    <property type="protein sequence ID" value="NIZ61569.1"/>
    <property type="molecule type" value="Genomic_DNA"/>
</dbReference>
<evidence type="ECO:0000313" key="3">
    <source>
        <dbReference type="EMBL" id="NIZ61569.1"/>
    </source>
</evidence>
<accession>A0ABX0W7G0</accession>
<sequence length="374" mass="40024">MPLQSTETTIIGGGVVGLSVALGLLQTGQQVTVLDGADSDLRASQGNFGLVWLQGKGSNYPAYARWTSEAVSDWADFADLLTDLSDIDVHLEQPGGYEVFTEQSEFDEFLVELENQGKTLGKNLDAEILTGAAMRHRFPELGSKVVGATFCSRDGHVNPLKLLRALRIAVTRLGGQIISNATITNITPTPSGGFSLIDRSGQTFGAEQIVLCAGLGAMALAPQLGFRTRVRAQRGELLITEKIGSPLPFLSSTIRQVDEGGIQIGGTKADAGLDDGDTLEFTARLAQHAVEVFPQLEKTRILRSWGALRIMSDDGYPVYAQSSDHPGAFLVTCHSGITLAPNHAGPLAKWIANTSDAPNLEAFDESRFPFLQTV</sequence>
<dbReference type="InterPro" id="IPR006076">
    <property type="entry name" value="FAD-dep_OxRdtase"/>
</dbReference>
<dbReference type="SUPFAM" id="SSF54373">
    <property type="entry name" value="FAD-linked reductases, C-terminal domain"/>
    <property type="match status" value="1"/>
</dbReference>
<dbReference type="SUPFAM" id="SSF51905">
    <property type="entry name" value="FAD/NAD(P)-binding domain"/>
    <property type="match status" value="1"/>
</dbReference>
<protein>
    <submittedName>
        <fullName evidence="3">FAD-binding oxidoreductase</fullName>
    </submittedName>
</protein>
<gene>
    <name evidence="3" type="ORF">DL239_11335</name>
</gene>
<reference evidence="3 4" key="1">
    <citation type="submission" date="2018-05" db="EMBL/GenBank/DDBJ databases">
        <authorList>
            <person name="Zhang Y.-J."/>
        </authorList>
    </citation>
    <scope>NUCLEOTIDE SEQUENCE [LARGE SCALE GENOMIC DNA]</scope>
    <source>
        <strain evidence="3 4">CY04</strain>
    </source>
</reference>
<dbReference type="Gene3D" id="3.50.50.60">
    <property type="entry name" value="FAD/NAD(P)-binding domain"/>
    <property type="match status" value="1"/>
</dbReference>
<name>A0ABX0W7G0_9RHOB</name>